<protein>
    <recommendedName>
        <fullName evidence="1">Fanconi anemia core complex-associated protein 24 pseudonuclease domain-containing protein</fullName>
    </recommendedName>
</protein>
<keyword evidence="3" id="KW-1185">Reference proteome</keyword>
<dbReference type="Gene3D" id="3.40.50.10130">
    <property type="match status" value="1"/>
</dbReference>
<evidence type="ECO:0000259" key="1">
    <source>
        <dbReference type="Pfam" id="PF17949"/>
    </source>
</evidence>
<sequence length="223" mass="24291">MAVSSIHSVLPQPAVNVFLRVPNGHIVCSEKWRSTELIRKLACGVNVLYDDNIGILDFCPSENIGVIYVSEGDLLAGAAYKRKLAKLRMANKVKGVVIVERTSVTEQYFSKLQQLTVLELGMVLLPVGNQAEAANILIGMVHVENKPHDNQLRLKVKNVSIETSVLNTVKTIPCLGDVNARALLECFGSILKIALASEQDLAVVIGRAKAAQVRSFFSQNGKL</sequence>
<accession>X2A7L9</accession>
<feature type="domain" description="Fanconi anemia core complex-associated protein 24 pseudonuclease" evidence="1">
    <location>
        <begin position="20"/>
        <end position="142"/>
    </location>
</feature>
<dbReference type="SUPFAM" id="SSF47781">
    <property type="entry name" value="RuvA domain 2-like"/>
    <property type="match status" value="1"/>
</dbReference>
<name>X2A7L9_CAPTE</name>
<evidence type="ECO:0000313" key="3">
    <source>
        <dbReference type="Proteomes" id="UP000014760"/>
    </source>
</evidence>
<dbReference type="EMBL" id="AMQN01012458">
    <property type="status" value="NOT_ANNOTATED_CDS"/>
    <property type="molecule type" value="Genomic_DNA"/>
</dbReference>
<dbReference type="CDD" id="cd20076">
    <property type="entry name" value="XPF_nuclease_FAAP24"/>
    <property type="match status" value="1"/>
</dbReference>
<reference evidence="3" key="2">
    <citation type="journal article" date="2013" name="Nature">
        <title>Insights into bilaterian evolution from three spiralian genomes.</title>
        <authorList>
            <person name="Simakov O."/>
            <person name="Marletaz F."/>
            <person name="Cho S.J."/>
            <person name="Edsinger-Gonzales E."/>
            <person name="Havlak P."/>
            <person name="Hellsten U."/>
            <person name="Kuo D.H."/>
            <person name="Larsson T."/>
            <person name="Lv J."/>
            <person name="Arendt D."/>
            <person name="Savage R."/>
            <person name="Osoegawa K."/>
            <person name="de Jong P."/>
            <person name="Grimwood J."/>
            <person name="Chapman J.A."/>
            <person name="Shapiro H."/>
            <person name="Aerts A."/>
            <person name="Otillar R.P."/>
            <person name="Terry A.Y."/>
            <person name="Boore J.L."/>
            <person name="Grigoriev I.V."/>
            <person name="Lindberg D.R."/>
            <person name="Seaver E.C."/>
            <person name="Weisblat D.A."/>
            <person name="Putnam N.H."/>
            <person name="Rokhsar D.S."/>
        </authorList>
    </citation>
    <scope>NUCLEOTIDE SEQUENCE</scope>
    <source>
        <strain evidence="3">I ESC-2004</strain>
    </source>
</reference>
<dbReference type="EnsemblMetazoa" id="CapteT205686">
    <property type="protein sequence ID" value="CapteP205686"/>
    <property type="gene ID" value="CapteG205686"/>
</dbReference>
<dbReference type="InterPro" id="IPR040646">
    <property type="entry name" value="PND"/>
</dbReference>
<dbReference type="GO" id="GO:0003682">
    <property type="term" value="F:chromatin binding"/>
    <property type="evidence" value="ECO:0007669"/>
    <property type="project" value="TreeGrafter"/>
</dbReference>
<dbReference type="Proteomes" id="UP000014760">
    <property type="component" value="Unassembled WGS sequence"/>
</dbReference>
<dbReference type="AlphaFoldDB" id="X2A7L9"/>
<dbReference type="OMA" id="GPVHVPF"/>
<dbReference type="PANTHER" id="PTHR31786:SF2">
    <property type="entry name" value="FANCONI ANEMIA CORE COMPLEX-ASSOCIATED PROTEIN 24"/>
    <property type="match status" value="1"/>
</dbReference>
<dbReference type="Gene3D" id="1.10.150.20">
    <property type="entry name" value="5' to 3' exonuclease, C-terminal subdomain"/>
    <property type="match status" value="1"/>
</dbReference>
<organism evidence="2 3">
    <name type="scientific">Capitella teleta</name>
    <name type="common">Polychaete worm</name>
    <dbReference type="NCBI Taxonomy" id="283909"/>
    <lineage>
        <taxon>Eukaryota</taxon>
        <taxon>Metazoa</taxon>
        <taxon>Spiralia</taxon>
        <taxon>Lophotrochozoa</taxon>
        <taxon>Annelida</taxon>
        <taxon>Polychaeta</taxon>
        <taxon>Sedentaria</taxon>
        <taxon>Scolecida</taxon>
        <taxon>Capitellidae</taxon>
        <taxon>Capitella</taxon>
    </lineage>
</organism>
<dbReference type="InterPro" id="IPR010994">
    <property type="entry name" value="RuvA_2-like"/>
</dbReference>
<evidence type="ECO:0000313" key="2">
    <source>
        <dbReference type="EnsemblMetazoa" id="CapteP205686"/>
    </source>
</evidence>
<reference evidence="2" key="3">
    <citation type="submission" date="2015-06" db="UniProtKB">
        <authorList>
            <consortium name="EnsemblMetazoa"/>
        </authorList>
    </citation>
    <scope>IDENTIFICATION</scope>
</reference>
<dbReference type="GO" id="GO:0036297">
    <property type="term" value="P:interstrand cross-link repair"/>
    <property type="evidence" value="ECO:0007669"/>
    <property type="project" value="InterPro"/>
</dbReference>
<dbReference type="GO" id="GO:0043240">
    <property type="term" value="C:Fanconi anaemia nuclear complex"/>
    <property type="evidence" value="ECO:0007669"/>
    <property type="project" value="InterPro"/>
</dbReference>
<dbReference type="InterPro" id="IPR026985">
    <property type="entry name" value="FAAP24"/>
</dbReference>
<dbReference type="PANTHER" id="PTHR31786">
    <property type="entry name" value="FANCONI ANEMIA CORE COMPLEX-ASSOCIATED PROTEIN 24"/>
    <property type="match status" value="1"/>
</dbReference>
<dbReference type="HOGENOM" id="CLU_111628_0_0_1"/>
<reference evidence="3" key="1">
    <citation type="submission" date="2012-12" db="EMBL/GenBank/DDBJ databases">
        <authorList>
            <person name="Hellsten U."/>
            <person name="Grimwood J."/>
            <person name="Chapman J.A."/>
            <person name="Shapiro H."/>
            <person name="Aerts A."/>
            <person name="Otillar R.P."/>
            <person name="Terry A.Y."/>
            <person name="Boore J.L."/>
            <person name="Simakov O."/>
            <person name="Marletaz F."/>
            <person name="Cho S.-J."/>
            <person name="Edsinger-Gonzales E."/>
            <person name="Havlak P."/>
            <person name="Kuo D.-H."/>
            <person name="Larsson T."/>
            <person name="Lv J."/>
            <person name="Arendt D."/>
            <person name="Savage R."/>
            <person name="Osoegawa K."/>
            <person name="de Jong P."/>
            <person name="Lindberg D.R."/>
            <person name="Seaver E.C."/>
            <person name="Weisblat D.A."/>
            <person name="Putnam N.H."/>
            <person name="Grigoriev I.V."/>
            <person name="Rokhsar D.S."/>
        </authorList>
    </citation>
    <scope>NUCLEOTIDE SEQUENCE</scope>
    <source>
        <strain evidence="3">I ESC-2004</strain>
    </source>
</reference>
<dbReference type="Pfam" id="PF17949">
    <property type="entry name" value="PND"/>
    <property type="match status" value="1"/>
</dbReference>
<proteinExistence type="predicted"/>